<accession>A0A9W4KJ83</accession>
<comment type="caution">
    <text evidence="1">The sequence shown here is derived from an EMBL/GenBank/DDBJ whole genome shotgun (WGS) entry which is preliminary data.</text>
</comment>
<gene>
    <name evidence="1" type="ORF">PEGY_LOCUS6759</name>
</gene>
<dbReference type="Proteomes" id="UP001154252">
    <property type="component" value="Unassembled WGS sequence"/>
</dbReference>
<evidence type="ECO:0000313" key="2">
    <source>
        <dbReference type="Proteomes" id="UP001154252"/>
    </source>
</evidence>
<dbReference type="EMBL" id="CAJVRC010000875">
    <property type="protein sequence ID" value="CAG8902316.1"/>
    <property type="molecule type" value="Genomic_DNA"/>
</dbReference>
<organism evidence="1 2">
    <name type="scientific">Penicillium egyptiacum</name>
    <dbReference type="NCBI Taxonomy" id="1303716"/>
    <lineage>
        <taxon>Eukaryota</taxon>
        <taxon>Fungi</taxon>
        <taxon>Dikarya</taxon>
        <taxon>Ascomycota</taxon>
        <taxon>Pezizomycotina</taxon>
        <taxon>Eurotiomycetes</taxon>
        <taxon>Eurotiomycetidae</taxon>
        <taxon>Eurotiales</taxon>
        <taxon>Aspergillaceae</taxon>
        <taxon>Penicillium</taxon>
    </lineage>
</organism>
<name>A0A9W4KJ83_9EURO</name>
<dbReference type="AlphaFoldDB" id="A0A9W4KJ83"/>
<proteinExistence type="predicted"/>
<keyword evidence="2" id="KW-1185">Reference proteome</keyword>
<protein>
    <submittedName>
        <fullName evidence="1">Uncharacterized protein</fullName>
    </submittedName>
</protein>
<sequence length="147" mass="15666">MSQCRSGVLVGEKRKWDVAALGSDISGVRAEFDRTGMTALDQSLREINEGGSLGSARDELAAPLMQSPIAFPQLGNVVDPVNPNSSSNMSTEGIYFNSGEGQTEGLDLLQDFDAPILQIMNTIPALTGWPAQDDIVVTTEPAVYHGQ</sequence>
<evidence type="ECO:0000313" key="1">
    <source>
        <dbReference type="EMBL" id="CAG8902316.1"/>
    </source>
</evidence>
<reference evidence="1" key="1">
    <citation type="submission" date="2021-07" db="EMBL/GenBank/DDBJ databases">
        <authorList>
            <person name="Branca A.L. A."/>
        </authorList>
    </citation>
    <scope>NUCLEOTIDE SEQUENCE</scope>
</reference>
<dbReference type="OrthoDB" id="4323609at2759"/>